<feature type="domain" description="TonB-dependent receptor-like beta-barrel" evidence="11">
    <location>
        <begin position="195"/>
        <end position="642"/>
    </location>
</feature>
<dbReference type="PANTHER" id="PTHR30069">
    <property type="entry name" value="TONB-DEPENDENT OUTER MEMBRANE RECEPTOR"/>
    <property type="match status" value="1"/>
</dbReference>
<evidence type="ECO:0000256" key="3">
    <source>
        <dbReference type="ARBA" id="ARBA00022452"/>
    </source>
</evidence>
<evidence type="ECO:0000256" key="2">
    <source>
        <dbReference type="ARBA" id="ARBA00022448"/>
    </source>
</evidence>
<dbReference type="SUPFAM" id="SSF56935">
    <property type="entry name" value="Porins"/>
    <property type="match status" value="1"/>
</dbReference>
<evidence type="ECO:0000256" key="5">
    <source>
        <dbReference type="ARBA" id="ARBA00023077"/>
    </source>
</evidence>
<name>A0A6F8PMQ1_9GAMM</name>
<keyword evidence="10" id="KW-0732">Signal</keyword>
<dbReference type="InterPro" id="IPR039426">
    <property type="entry name" value="TonB-dep_rcpt-like"/>
</dbReference>
<evidence type="ECO:0000259" key="11">
    <source>
        <dbReference type="Pfam" id="PF00593"/>
    </source>
</evidence>
<dbReference type="GO" id="GO:0009279">
    <property type="term" value="C:cell outer membrane"/>
    <property type="evidence" value="ECO:0007669"/>
    <property type="project" value="UniProtKB-SubCell"/>
</dbReference>
<evidence type="ECO:0000256" key="1">
    <source>
        <dbReference type="ARBA" id="ARBA00004571"/>
    </source>
</evidence>
<evidence type="ECO:0000313" key="13">
    <source>
        <dbReference type="EMBL" id="BBP43348.1"/>
    </source>
</evidence>
<evidence type="ECO:0000313" key="14">
    <source>
        <dbReference type="Proteomes" id="UP000501466"/>
    </source>
</evidence>
<feature type="signal peptide" evidence="10">
    <location>
        <begin position="1"/>
        <end position="22"/>
    </location>
</feature>
<keyword evidence="14" id="KW-1185">Reference proteome</keyword>
<dbReference type="InterPro" id="IPR037066">
    <property type="entry name" value="Plug_dom_sf"/>
</dbReference>
<dbReference type="PROSITE" id="PS52016">
    <property type="entry name" value="TONB_DEPENDENT_REC_3"/>
    <property type="match status" value="1"/>
</dbReference>
<dbReference type="InterPro" id="IPR036942">
    <property type="entry name" value="Beta-barrel_TonB_sf"/>
</dbReference>
<evidence type="ECO:0000256" key="4">
    <source>
        <dbReference type="ARBA" id="ARBA00022692"/>
    </source>
</evidence>
<feature type="chain" id="PRO_5026110898" evidence="10">
    <location>
        <begin position="23"/>
        <end position="679"/>
    </location>
</feature>
<evidence type="ECO:0000256" key="7">
    <source>
        <dbReference type="ARBA" id="ARBA00023237"/>
    </source>
</evidence>
<keyword evidence="6 8" id="KW-0472">Membrane</keyword>
<evidence type="ECO:0000256" key="6">
    <source>
        <dbReference type="ARBA" id="ARBA00023136"/>
    </source>
</evidence>
<dbReference type="GO" id="GO:0015344">
    <property type="term" value="F:siderophore uptake transmembrane transporter activity"/>
    <property type="evidence" value="ECO:0007669"/>
    <property type="project" value="TreeGrafter"/>
</dbReference>
<keyword evidence="5 9" id="KW-0798">TonB box</keyword>
<dbReference type="InterPro" id="IPR012910">
    <property type="entry name" value="Plug_dom"/>
</dbReference>
<sequence length="679" mass="73568">MTMKMKTLAYFVATCFVGVAHAQETTLSTIEVEAPIEKTAMPLEAALEQSGNTEAGSVLRQISGVEGSRMGGIGLDVLIRGQGQSAVNVLVDGGKIEGGCPNRMDPPTHYTELNSFDSIEVIKGVQSLQTGVGGTAGTVILERNAPTFEPGKPYNGKVYAATNSNGLTQDIGAQAAVGNDQFYVVLQGSDKIAKSYEDGNGNTVNSSYKTQQGHIDLGWSPTPDQQIKLSHEISNTQDALYQGSTMDAPKSNGTMTRLSYEGKNFKGPVTEVEVSGYVSDVEHVMDNFSLRPFNPLMKMETPTDVTTKGGKVRLSSQLAQTKLDYGLLLQTIEKQASLYSRSAGAQLDKSQALMWPDAVTEQNSLFVEANTAISNSQNVVYGVRVDQVSAKARNANETPDNTTKPTPVSVYNTVNANYSGKTSVDETNWNGLLRYEQKLASSMAWFGGVSLTTNTADETERFMAKGADWAGNPDLKPEKHLQFDLGLTQKTSQFNWGANVFADQVTDYILRDKAANQASLNGTTGQEQGYVNVDAQIMGAEFDWGYSLTRAISLAGNLAYTQGRNTTDSRNLSNMSPINGQVTARYDVTSWYSGARFNFATEQGDVDSAYGELKTAAWSTVDVFAGYQLNKTLQFKAGVNNLFNHAYVTSVNRTDSYNGNIYKVMEPGVNVWANVEAKF</sequence>
<dbReference type="PANTHER" id="PTHR30069:SF49">
    <property type="entry name" value="OUTER MEMBRANE PROTEIN C"/>
    <property type="match status" value="1"/>
</dbReference>
<protein>
    <submittedName>
        <fullName evidence="13">TonB-dependent receptor</fullName>
    </submittedName>
</protein>
<keyword evidence="3 8" id="KW-1134">Transmembrane beta strand</keyword>
<dbReference type="EMBL" id="AP021888">
    <property type="protein sequence ID" value="BBP43348.1"/>
    <property type="molecule type" value="Genomic_DNA"/>
</dbReference>
<evidence type="ECO:0000259" key="12">
    <source>
        <dbReference type="Pfam" id="PF07715"/>
    </source>
</evidence>
<feature type="domain" description="TonB-dependent receptor plug" evidence="12">
    <location>
        <begin position="45"/>
        <end position="138"/>
    </location>
</feature>
<evidence type="ECO:0000256" key="9">
    <source>
        <dbReference type="RuleBase" id="RU003357"/>
    </source>
</evidence>
<keyword evidence="7 8" id="KW-0998">Cell outer membrane</keyword>
<comment type="similarity">
    <text evidence="8 9">Belongs to the TonB-dependent receptor family.</text>
</comment>
<dbReference type="GO" id="GO:0044718">
    <property type="term" value="P:siderophore transmembrane transport"/>
    <property type="evidence" value="ECO:0007669"/>
    <property type="project" value="TreeGrafter"/>
</dbReference>
<keyword evidence="4 8" id="KW-0812">Transmembrane</keyword>
<dbReference type="Proteomes" id="UP000501466">
    <property type="component" value="Chromosome"/>
</dbReference>
<accession>A0A6F8PMQ1</accession>
<reference evidence="14" key="1">
    <citation type="submission" date="2019-11" db="EMBL/GenBank/DDBJ databases">
        <title>Isolation and characterization of two novel species in the genus Thiomicrorhabdus.</title>
        <authorList>
            <person name="Mochizuki J."/>
            <person name="Kojima H."/>
            <person name="Fukui M."/>
        </authorList>
    </citation>
    <scope>NUCLEOTIDE SEQUENCE [LARGE SCALE GENOMIC DNA]</scope>
    <source>
        <strain evidence="14">AkT22</strain>
    </source>
</reference>
<evidence type="ECO:0000256" key="8">
    <source>
        <dbReference type="PROSITE-ProRule" id="PRU01360"/>
    </source>
</evidence>
<gene>
    <name evidence="13" type="ORF">THMIRHAT_10940</name>
</gene>
<dbReference type="InterPro" id="IPR000531">
    <property type="entry name" value="Beta-barrel_TonB"/>
</dbReference>
<proteinExistence type="inferred from homology"/>
<dbReference type="RefSeq" id="WP_173291163.1">
    <property type="nucleotide sequence ID" value="NZ_AP021888.1"/>
</dbReference>
<comment type="subcellular location">
    <subcellularLocation>
        <location evidence="1 8">Cell outer membrane</location>
        <topology evidence="1 8">Multi-pass membrane protein</topology>
    </subcellularLocation>
</comment>
<dbReference type="Gene3D" id="2.170.130.10">
    <property type="entry name" value="TonB-dependent receptor, plug domain"/>
    <property type="match status" value="1"/>
</dbReference>
<organism evidence="13 14">
    <name type="scientific">Thiosulfativibrio zosterae</name>
    <dbReference type="NCBI Taxonomy" id="2675053"/>
    <lineage>
        <taxon>Bacteria</taxon>
        <taxon>Pseudomonadati</taxon>
        <taxon>Pseudomonadota</taxon>
        <taxon>Gammaproteobacteria</taxon>
        <taxon>Thiotrichales</taxon>
        <taxon>Piscirickettsiaceae</taxon>
        <taxon>Thiosulfativibrio</taxon>
    </lineage>
</organism>
<evidence type="ECO:0000256" key="10">
    <source>
        <dbReference type="SAM" id="SignalP"/>
    </source>
</evidence>
<dbReference type="Pfam" id="PF00593">
    <property type="entry name" value="TonB_dep_Rec_b-barrel"/>
    <property type="match status" value="1"/>
</dbReference>
<dbReference type="KEGG" id="tzo:THMIRHAT_10940"/>
<keyword evidence="13" id="KW-0675">Receptor</keyword>
<keyword evidence="2 8" id="KW-0813">Transport</keyword>
<dbReference type="Gene3D" id="2.40.170.20">
    <property type="entry name" value="TonB-dependent receptor, beta-barrel domain"/>
    <property type="match status" value="1"/>
</dbReference>
<dbReference type="Pfam" id="PF07715">
    <property type="entry name" value="Plug"/>
    <property type="match status" value="1"/>
</dbReference>
<dbReference type="AlphaFoldDB" id="A0A6F8PMQ1"/>